<dbReference type="Proteomes" id="UP000241462">
    <property type="component" value="Unassembled WGS sequence"/>
</dbReference>
<dbReference type="GO" id="GO:0042720">
    <property type="term" value="C:mitochondrial inner membrane peptidase complex"/>
    <property type="evidence" value="ECO:0007669"/>
    <property type="project" value="InterPro"/>
</dbReference>
<accession>A0A2T2ZV02</accession>
<dbReference type="InParanoid" id="A0A2T2ZV02"/>
<dbReference type="InterPro" id="IPR024645">
    <property type="entry name" value="Mitochondr_Som1"/>
</dbReference>
<evidence type="ECO:0000313" key="3">
    <source>
        <dbReference type="Proteomes" id="UP000241462"/>
    </source>
</evidence>
<keyword evidence="3" id="KW-1185">Reference proteome</keyword>
<organism evidence="2 3">
    <name type="scientific">Coniella lustricola</name>
    <dbReference type="NCBI Taxonomy" id="2025994"/>
    <lineage>
        <taxon>Eukaryota</taxon>
        <taxon>Fungi</taxon>
        <taxon>Dikarya</taxon>
        <taxon>Ascomycota</taxon>
        <taxon>Pezizomycotina</taxon>
        <taxon>Sordariomycetes</taxon>
        <taxon>Sordariomycetidae</taxon>
        <taxon>Diaporthales</taxon>
        <taxon>Schizoparmaceae</taxon>
        <taxon>Coniella</taxon>
    </lineage>
</organism>
<dbReference type="AlphaFoldDB" id="A0A2T2ZV02"/>
<reference evidence="2 3" key="1">
    <citation type="journal article" date="2018" name="Mycol. Prog.">
        <title>Coniella lustricola, a new species from submerged detritus.</title>
        <authorList>
            <person name="Raudabaugh D.B."/>
            <person name="Iturriaga T."/>
            <person name="Carver A."/>
            <person name="Mondo S."/>
            <person name="Pangilinan J."/>
            <person name="Lipzen A."/>
            <person name="He G."/>
            <person name="Amirebrahimi M."/>
            <person name="Grigoriev I.V."/>
            <person name="Miller A.N."/>
        </authorList>
    </citation>
    <scope>NUCLEOTIDE SEQUENCE [LARGE SCALE GENOMIC DNA]</scope>
    <source>
        <strain evidence="2 3">B22-T-1</strain>
    </source>
</reference>
<name>A0A2T2ZV02_9PEZI</name>
<dbReference type="Pfam" id="PF11093">
    <property type="entry name" value="Mitochondr_Som1"/>
    <property type="match status" value="1"/>
</dbReference>
<protein>
    <submittedName>
        <fullName evidence="2">Uncharacterized protein</fullName>
    </submittedName>
</protein>
<feature type="region of interest" description="Disordered" evidence="1">
    <location>
        <begin position="89"/>
        <end position="128"/>
    </location>
</feature>
<dbReference type="EMBL" id="KZ678655">
    <property type="protein sequence ID" value="PSR77412.1"/>
    <property type="molecule type" value="Genomic_DNA"/>
</dbReference>
<feature type="compositionally biased region" description="Polar residues" evidence="1">
    <location>
        <begin position="112"/>
        <end position="128"/>
    </location>
</feature>
<feature type="region of interest" description="Disordered" evidence="1">
    <location>
        <begin position="1"/>
        <end position="32"/>
    </location>
</feature>
<dbReference type="OrthoDB" id="3983163at2759"/>
<feature type="compositionally biased region" description="Low complexity" evidence="1">
    <location>
        <begin position="90"/>
        <end position="105"/>
    </location>
</feature>
<gene>
    <name evidence="2" type="ORF">BD289DRAFT_377785</name>
</gene>
<proteinExistence type="predicted"/>
<sequence>MTPPCHRFPVAQLPQQIQSNAEGRKRKTASGKDIDLNGCELVSLLQYKCRVENPEQSDSPVRCYELEKLFRRCTDKKGSFMVETTAWEGAPSSAAASPADAAATAKNPRPPATTTWHDANRTNYYPSD</sequence>
<evidence type="ECO:0000256" key="1">
    <source>
        <dbReference type="SAM" id="MobiDB-lite"/>
    </source>
</evidence>
<evidence type="ECO:0000313" key="2">
    <source>
        <dbReference type="EMBL" id="PSR77412.1"/>
    </source>
</evidence>